<feature type="region of interest" description="Disordered" evidence="1">
    <location>
        <begin position="151"/>
        <end position="179"/>
    </location>
</feature>
<dbReference type="Proteomes" id="UP000523139">
    <property type="component" value="Unassembled WGS sequence"/>
</dbReference>
<proteinExistence type="predicted"/>
<feature type="compositionally biased region" description="Basic residues" evidence="1">
    <location>
        <begin position="1"/>
        <end position="20"/>
    </location>
</feature>
<organism evidence="2 3">
    <name type="scientific">Nesterenkonia sedimenti</name>
    <dbReference type="NCBI Taxonomy" id="1463632"/>
    <lineage>
        <taxon>Bacteria</taxon>
        <taxon>Bacillati</taxon>
        <taxon>Actinomycetota</taxon>
        <taxon>Actinomycetes</taxon>
        <taxon>Micrococcales</taxon>
        <taxon>Micrococcaceae</taxon>
        <taxon>Nesterenkonia</taxon>
    </lineage>
</organism>
<dbReference type="AlphaFoldDB" id="A0A7X8TIG6"/>
<keyword evidence="3" id="KW-1185">Reference proteome</keyword>
<comment type="caution">
    <text evidence="2">The sequence shown here is derived from an EMBL/GenBank/DDBJ whole genome shotgun (WGS) entry which is preliminary data.</text>
</comment>
<reference evidence="2 3" key="1">
    <citation type="submission" date="2020-04" db="EMBL/GenBank/DDBJ databases">
        <title>Nesterenkonia sp. nov., isolated from marine sediment.</title>
        <authorList>
            <person name="Zhang G."/>
        </authorList>
    </citation>
    <scope>NUCLEOTIDE SEQUENCE [LARGE SCALE GENOMIC DNA]</scope>
    <source>
        <strain evidence="2 3">MY13</strain>
    </source>
</reference>
<dbReference type="InterPro" id="IPR043777">
    <property type="entry name" value="DUF5719"/>
</dbReference>
<name>A0A7X8TIG6_9MICC</name>
<evidence type="ECO:0000256" key="1">
    <source>
        <dbReference type="SAM" id="MobiDB-lite"/>
    </source>
</evidence>
<feature type="compositionally biased region" description="Basic and acidic residues" evidence="1">
    <location>
        <begin position="21"/>
        <end position="49"/>
    </location>
</feature>
<feature type="region of interest" description="Disordered" evidence="1">
    <location>
        <begin position="446"/>
        <end position="476"/>
    </location>
</feature>
<evidence type="ECO:0000313" key="3">
    <source>
        <dbReference type="Proteomes" id="UP000523139"/>
    </source>
</evidence>
<protein>
    <submittedName>
        <fullName evidence="2">DUF1682 domain-containing protein</fullName>
    </submittedName>
</protein>
<gene>
    <name evidence="2" type="ORF">HGQ17_02775</name>
</gene>
<accession>A0A7X8TIG6</accession>
<evidence type="ECO:0000313" key="2">
    <source>
        <dbReference type="EMBL" id="NLS08942.1"/>
    </source>
</evidence>
<dbReference type="Pfam" id="PF18986">
    <property type="entry name" value="DUF5719"/>
    <property type="match status" value="1"/>
</dbReference>
<sequence>MSPNKVKKHIRAQRKLRKQQARQEQRAARQEEKLAKLPEEKRQELEAKQEQTSGNRVGQIGAVVVGLGIIAAGAGSAGLEFINGGASQPSAVSAHYEPAPAVPQRLVCPPMPGEPDSLSEQGVLEYDDRDDSAQLQRLGLLFAAADGRTPASDWVPLTQEGRGEAESITEAGEDSENDDAATLAERSLTPLAQDEGPGSTVLQVQTLEEVAPEDAPAALSGLTYQADSGAVTGLAAAECVEPQRNQWFLGPETGSGANSLLTLANPYDRDATVEVTTYSPEGATGDLGRTSLLVPADSVRTVNMAALTDGENSLAVEVAATGAPVAAHLQSSRADGGTGEGTELLSGQAEPRQQHHHLGVPVGHPERDPELWFHNPSDEVVTVELQAYNQNGQAATETPGVFHLDPGQVSVLGLHGLETGTYELIMNSDQPLYSAVRSAGDGEAVEVEEEETELDPITGEPLEPQEDEGEPAPDFSWTAPVEGLQEGSGALFPQAAEGELRLLAPPGETPAEVTYRLFDAAGNASEELSAEILPGTSAVVEIDELAEQAEDAGLDEVFALVVTDVEGEAYGGILAVDSQGQFTSIGLNPIGSLTQYVPMWLVP</sequence>
<feature type="region of interest" description="Disordered" evidence="1">
    <location>
        <begin position="1"/>
        <end position="54"/>
    </location>
</feature>
<dbReference type="EMBL" id="JABAHY010000001">
    <property type="protein sequence ID" value="NLS08942.1"/>
    <property type="molecule type" value="Genomic_DNA"/>
</dbReference>
<dbReference type="RefSeq" id="WP_168886408.1">
    <property type="nucleotide sequence ID" value="NZ_JABAHY010000001.1"/>
</dbReference>
<feature type="region of interest" description="Disordered" evidence="1">
    <location>
        <begin position="331"/>
        <end position="357"/>
    </location>
</feature>